<evidence type="ECO:0000259" key="1">
    <source>
        <dbReference type="Pfam" id="PF18545"/>
    </source>
</evidence>
<dbReference type="RefSeq" id="WP_179920874.1">
    <property type="nucleotide sequence ID" value="NZ_CP058909.1"/>
</dbReference>
<dbReference type="AlphaFoldDB" id="A0A7D5P9W7"/>
<name>A0A7D5P9W7_9EURY</name>
<dbReference type="Pfam" id="PF18545">
    <property type="entry name" value="HalOD1"/>
    <property type="match status" value="1"/>
</dbReference>
<sequence>MHEINSATRDDGPGGPSVVARVVTAIAHAEGVEPDRLDTCLADYVDADALEGLYARSRAETADLTVRFAVEGYEVVVGGPDEIRVSETDEAPVAGERSWQP</sequence>
<dbReference type="Proteomes" id="UP000509346">
    <property type="component" value="Chromosome"/>
</dbReference>
<evidence type="ECO:0000313" key="2">
    <source>
        <dbReference type="EMBL" id="QLH81062.1"/>
    </source>
</evidence>
<dbReference type="EMBL" id="CP058909">
    <property type="protein sequence ID" value="QLH81062.1"/>
    <property type="molecule type" value="Genomic_DNA"/>
</dbReference>
<protein>
    <recommendedName>
        <fullName evidence="1">Halobacterial output domain-containing protein</fullName>
    </recommendedName>
</protein>
<dbReference type="InterPro" id="IPR040624">
    <property type="entry name" value="HalOD1"/>
</dbReference>
<evidence type="ECO:0000313" key="3">
    <source>
        <dbReference type="Proteomes" id="UP000509346"/>
    </source>
</evidence>
<reference evidence="2 3" key="1">
    <citation type="submission" date="2020-07" db="EMBL/GenBank/DDBJ databases">
        <title>Halosimplex litoreum sp. nov. and Halosimplex rubrum sp. nov., isolated from different salt environments.</title>
        <authorList>
            <person name="Cui H."/>
        </authorList>
    </citation>
    <scope>NUCLEOTIDE SEQUENCE [LARGE SCALE GENOMIC DNA]</scope>
    <source>
        <strain evidence="2 3">R2</strain>
    </source>
</reference>
<proteinExistence type="predicted"/>
<feature type="domain" description="Halobacterial output" evidence="1">
    <location>
        <begin position="17"/>
        <end position="87"/>
    </location>
</feature>
<organism evidence="2 3">
    <name type="scientific">Halosimplex pelagicum</name>
    <dbReference type="NCBI Taxonomy" id="869886"/>
    <lineage>
        <taxon>Archaea</taxon>
        <taxon>Methanobacteriati</taxon>
        <taxon>Methanobacteriota</taxon>
        <taxon>Stenosarchaea group</taxon>
        <taxon>Halobacteria</taxon>
        <taxon>Halobacteriales</taxon>
        <taxon>Haloarculaceae</taxon>
        <taxon>Halosimplex</taxon>
    </lineage>
</organism>
<keyword evidence="3" id="KW-1185">Reference proteome</keyword>
<dbReference type="OrthoDB" id="316770at2157"/>
<dbReference type="GeneID" id="56081953"/>
<dbReference type="KEGG" id="hpel:HZS54_05150"/>
<gene>
    <name evidence="2" type="ORF">HZS54_05150</name>
</gene>
<accession>A0A7D5P9W7</accession>